<proteinExistence type="predicted"/>
<sequence length="117" mass="13178">MDTARGAPVIIISNSLPKDSPPLSVKCLTNLTDIVTGHPVTDIVAGHPVTVGEVTAKTSYLYHCFAMWGLKFAEFESFDPKRDTGCHIIIWKVKKEGFFMRYGKSTRWTKEVDWDTE</sequence>
<dbReference type="EMBL" id="CM046396">
    <property type="protein sequence ID" value="KAI8537875.1"/>
    <property type="molecule type" value="Genomic_DNA"/>
</dbReference>
<reference evidence="1" key="1">
    <citation type="submission" date="2022-02" db="EMBL/GenBank/DDBJ databases">
        <title>Plant Genome Project.</title>
        <authorList>
            <person name="Zhang R.-G."/>
        </authorList>
    </citation>
    <scope>NUCLEOTIDE SEQUENCE</scope>
    <source>
        <strain evidence="1">AT1</strain>
    </source>
</reference>
<protein>
    <submittedName>
        <fullName evidence="1">Uncharacterized protein</fullName>
    </submittedName>
</protein>
<evidence type="ECO:0000313" key="1">
    <source>
        <dbReference type="EMBL" id="KAI8537875.1"/>
    </source>
</evidence>
<gene>
    <name evidence="1" type="ORF">RHMOL_Rhmol09G0058200</name>
</gene>
<name>A0ACC0MA89_RHOML</name>
<evidence type="ECO:0000313" key="2">
    <source>
        <dbReference type="Proteomes" id="UP001062846"/>
    </source>
</evidence>
<keyword evidence="2" id="KW-1185">Reference proteome</keyword>
<organism evidence="1 2">
    <name type="scientific">Rhododendron molle</name>
    <name type="common">Chinese azalea</name>
    <name type="synonym">Azalea mollis</name>
    <dbReference type="NCBI Taxonomy" id="49168"/>
    <lineage>
        <taxon>Eukaryota</taxon>
        <taxon>Viridiplantae</taxon>
        <taxon>Streptophyta</taxon>
        <taxon>Embryophyta</taxon>
        <taxon>Tracheophyta</taxon>
        <taxon>Spermatophyta</taxon>
        <taxon>Magnoliopsida</taxon>
        <taxon>eudicotyledons</taxon>
        <taxon>Gunneridae</taxon>
        <taxon>Pentapetalae</taxon>
        <taxon>asterids</taxon>
        <taxon>Ericales</taxon>
        <taxon>Ericaceae</taxon>
        <taxon>Ericoideae</taxon>
        <taxon>Rhodoreae</taxon>
        <taxon>Rhododendron</taxon>
    </lineage>
</organism>
<comment type="caution">
    <text evidence="1">The sequence shown here is derived from an EMBL/GenBank/DDBJ whole genome shotgun (WGS) entry which is preliminary data.</text>
</comment>
<accession>A0ACC0MA89</accession>
<dbReference type="Proteomes" id="UP001062846">
    <property type="component" value="Chromosome 9"/>
</dbReference>